<dbReference type="EMBL" id="DXGK01000053">
    <property type="protein sequence ID" value="HIW70307.1"/>
    <property type="molecule type" value="Genomic_DNA"/>
</dbReference>
<sequence>MSNMFVLAAANHNVKFHLMIIVLGGIAAFLPRYIPLRIFTNRDLPEWFNEWMKYVPVCLFTALVMKGIFVTSDTYKFIPLGHPAQIIAALFVIVIAYLTRSMSMSVVTGLVVVFLASLIL</sequence>
<dbReference type="Pfam" id="PF05437">
    <property type="entry name" value="AzlD"/>
    <property type="match status" value="1"/>
</dbReference>
<name>A0A9D1QNA6_9LACO</name>
<feature type="transmembrane region" description="Helical" evidence="1">
    <location>
        <begin position="102"/>
        <end position="119"/>
    </location>
</feature>
<keyword evidence="1" id="KW-0472">Membrane</keyword>
<accession>A0A9D1QNA6</accession>
<evidence type="ECO:0000313" key="2">
    <source>
        <dbReference type="EMBL" id="HIW70307.1"/>
    </source>
</evidence>
<reference evidence="2" key="1">
    <citation type="journal article" date="2021" name="PeerJ">
        <title>Extensive microbial diversity within the chicken gut microbiome revealed by metagenomics and culture.</title>
        <authorList>
            <person name="Gilroy R."/>
            <person name="Ravi A."/>
            <person name="Getino M."/>
            <person name="Pursley I."/>
            <person name="Horton D.L."/>
            <person name="Alikhan N.F."/>
            <person name="Baker D."/>
            <person name="Gharbi K."/>
            <person name="Hall N."/>
            <person name="Watson M."/>
            <person name="Adriaenssens E.M."/>
            <person name="Foster-Nyarko E."/>
            <person name="Jarju S."/>
            <person name="Secka A."/>
            <person name="Antonio M."/>
            <person name="Oren A."/>
            <person name="Chaudhuri R.R."/>
            <person name="La Ragione R."/>
            <person name="Hildebrand F."/>
            <person name="Pallen M.J."/>
        </authorList>
    </citation>
    <scope>NUCLEOTIDE SEQUENCE</scope>
    <source>
        <strain evidence="2">ChiHejej3B27-2180</strain>
    </source>
</reference>
<keyword evidence="1" id="KW-1133">Transmembrane helix</keyword>
<feature type="transmembrane region" description="Helical" evidence="1">
    <location>
        <begin position="16"/>
        <end position="34"/>
    </location>
</feature>
<feature type="transmembrane region" description="Helical" evidence="1">
    <location>
        <begin position="54"/>
        <end position="70"/>
    </location>
</feature>
<evidence type="ECO:0000256" key="1">
    <source>
        <dbReference type="SAM" id="Phobius"/>
    </source>
</evidence>
<reference evidence="2" key="2">
    <citation type="submission" date="2021-04" db="EMBL/GenBank/DDBJ databases">
        <authorList>
            <person name="Gilroy R."/>
        </authorList>
    </citation>
    <scope>NUCLEOTIDE SEQUENCE</scope>
    <source>
        <strain evidence="2">ChiHejej3B27-2180</strain>
    </source>
</reference>
<organism evidence="2 3">
    <name type="scientific">Candidatus Limosilactobacillus merdipullorum</name>
    <dbReference type="NCBI Taxonomy" id="2838653"/>
    <lineage>
        <taxon>Bacteria</taxon>
        <taxon>Bacillati</taxon>
        <taxon>Bacillota</taxon>
        <taxon>Bacilli</taxon>
        <taxon>Lactobacillales</taxon>
        <taxon>Lactobacillaceae</taxon>
        <taxon>Limosilactobacillus</taxon>
    </lineage>
</organism>
<keyword evidence="1" id="KW-0812">Transmembrane</keyword>
<dbReference type="InterPro" id="IPR008407">
    <property type="entry name" value="Brnchd-chn_aa_trnsp_AzlD"/>
</dbReference>
<dbReference type="AlphaFoldDB" id="A0A9D1QNA6"/>
<proteinExistence type="predicted"/>
<gene>
    <name evidence="2" type="ORF">H9876_02855</name>
</gene>
<dbReference type="Proteomes" id="UP000886878">
    <property type="component" value="Unassembled WGS sequence"/>
</dbReference>
<comment type="caution">
    <text evidence="2">The sequence shown here is derived from an EMBL/GenBank/DDBJ whole genome shotgun (WGS) entry which is preliminary data.</text>
</comment>
<evidence type="ECO:0000313" key="3">
    <source>
        <dbReference type="Proteomes" id="UP000886878"/>
    </source>
</evidence>
<protein>
    <submittedName>
        <fullName evidence="2">AzlD domain-containing protein</fullName>
    </submittedName>
</protein>